<protein>
    <submittedName>
        <fullName evidence="3">DUF2807 domain-containing protein</fullName>
    </submittedName>
</protein>
<keyword evidence="4" id="KW-1185">Reference proteome</keyword>
<feature type="chain" id="PRO_5045554096" evidence="1">
    <location>
        <begin position="22"/>
        <end position="245"/>
    </location>
</feature>
<feature type="domain" description="Putative auto-transporter adhesin head GIN" evidence="2">
    <location>
        <begin position="45"/>
        <end position="229"/>
    </location>
</feature>
<dbReference type="Gene3D" id="2.160.20.120">
    <property type="match status" value="1"/>
</dbReference>
<accession>A0ABM9PLU4</accession>
<feature type="signal peptide" evidence="1">
    <location>
        <begin position="1"/>
        <end position="21"/>
    </location>
</feature>
<dbReference type="EMBL" id="CAXJRC010000019">
    <property type="protein sequence ID" value="CAL2106662.1"/>
    <property type="molecule type" value="Genomic_DNA"/>
</dbReference>
<dbReference type="Pfam" id="PF10988">
    <property type="entry name" value="DUF2807"/>
    <property type="match status" value="1"/>
</dbReference>
<reference evidence="3 4" key="1">
    <citation type="submission" date="2024-05" db="EMBL/GenBank/DDBJ databases">
        <authorList>
            <person name="Duchaud E."/>
        </authorList>
    </citation>
    <scope>NUCLEOTIDE SEQUENCE [LARGE SCALE GENOMIC DNA]</scope>
    <source>
        <strain evidence="3">Ena-SAMPLE-TAB-13-05-2024-13:56:06:370-140305</strain>
    </source>
</reference>
<evidence type="ECO:0000313" key="4">
    <source>
        <dbReference type="Proteomes" id="UP001497602"/>
    </source>
</evidence>
<name>A0ABM9PLU4_9FLAO</name>
<dbReference type="RefSeq" id="WP_348738405.1">
    <property type="nucleotide sequence ID" value="NZ_CAXJRC010000019.1"/>
</dbReference>
<organism evidence="3 4">
    <name type="scientific">Tenacibaculum vairaonense</name>
    <dbReference type="NCBI Taxonomy" id="3137860"/>
    <lineage>
        <taxon>Bacteria</taxon>
        <taxon>Pseudomonadati</taxon>
        <taxon>Bacteroidota</taxon>
        <taxon>Flavobacteriia</taxon>
        <taxon>Flavobacteriales</taxon>
        <taxon>Flavobacteriaceae</taxon>
        <taxon>Tenacibaculum</taxon>
    </lineage>
</organism>
<proteinExistence type="predicted"/>
<dbReference type="Proteomes" id="UP001497602">
    <property type="component" value="Unassembled WGS sequence"/>
</dbReference>
<evidence type="ECO:0000313" key="3">
    <source>
        <dbReference type="EMBL" id="CAL2106662.1"/>
    </source>
</evidence>
<gene>
    <name evidence="3" type="ORF">T190115A13A_270019</name>
</gene>
<sequence>MNITKQLFAFFLLTIIVTAFTSCSNENCINGSGEQKSKTITLSPFTRIFSYNKSNITIVQGDEFKVEVDGDANIVDEYLSFNVVKDACYIKLESNCFNDYNLNIKLTLPTLKDVRSYGSDKIRIENFKEQSELYLELVGSGDIILNEFKGVEELRSSITGSGSIRLNKQLKIENTSISIVGSGDYKGYNALTKNCNVSIPGSGICEVSVSSKLKVSIPGSGRVYYKGTPEISFSNPGSGALINAN</sequence>
<evidence type="ECO:0000259" key="2">
    <source>
        <dbReference type="Pfam" id="PF10988"/>
    </source>
</evidence>
<comment type="caution">
    <text evidence="3">The sequence shown here is derived from an EMBL/GenBank/DDBJ whole genome shotgun (WGS) entry which is preliminary data.</text>
</comment>
<evidence type="ECO:0000256" key="1">
    <source>
        <dbReference type="SAM" id="SignalP"/>
    </source>
</evidence>
<dbReference type="PROSITE" id="PS51257">
    <property type="entry name" value="PROKAR_LIPOPROTEIN"/>
    <property type="match status" value="1"/>
</dbReference>
<keyword evidence="1" id="KW-0732">Signal</keyword>
<dbReference type="InterPro" id="IPR021255">
    <property type="entry name" value="DUF2807"/>
</dbReference>